<dbReference type="Proteomes" id="UP000193487">
    <property type="component" value="Unassembled WGS sequence"/>
</dbReference>
<organism evidence="2 3">
    <name type="scientific">Mycobacterium kyorinense</name>
    <dbReference type="NCBI Taxonomy" id="487514"/>
    <lineage>
        <taxon>Bacteria</taxon>
        <taxon>Bacillati</taxon>
        <taxon>Actinomycetota</taxon>
        <taxon>Actinomycetes</taxon>
        <taxon>Mycobacteriales</taxon>
        <taxon>Mycobacteriaceae</taxon>
        <taxon>Mycobacterium</taxon>
    </lineage>
</organism>
<dbReference type="Gene3D" id="3.30.110.90">
    <property type="entry name" value="Amidohydrolase"/>
    <property type="match status" value="1"/>
</dbReference>
<dbReference type="Gene3D" id="2.30.40.10">
    <property type="entry name" value="Urease, subunit C, domain 1"/>
    <property type="match status" value="1"/>
</dbReference>
<dbReference type="OrthoDB" id="3514520at2"/>
<dbReference type="InterPro" id="IPR051781">
    <property type="entry name" value="Metallo-dep_Hydrolase"/>
</dbReference>
<evidence type="ECO:0000313" key="3">
    <source>
        <dbReference type="Proteomes" id="UP000193487"/>
    </source>
</evidence>
<keyword evidence="3" id="KW-1185">Reference proteome</keyword>
<dbReference type="Gene3D" id="1.20.58.520">
    <property type="entry name" value="Amidohydrolase"/>
    <property type="match status" value="1"/>
</dbReference>
<dbReference type="SUPFAM" id="SSF51556">
    <property type="entry name" value="Metallo-dependent hydrolases"/>
    <property type="match status" value="1"/>
</dbReference>
<dbReference type="InterPro" id="IPR011059">
    <property type="entry name" value="Metal-dep_hydrolase_composite"/>
</dbReference>
<evidence type="ECO:0000313" key="2">
    <source>
        <dbReference type="EMBL" id="ORW08172.1"/>
    </source>
</evidence>
<accession>A0A1X1YAM7</accession>
<name>A0A1X1YAM7_9MYCO</name>
<dbReference type="RefSeq" id="WP_085241034.1">
    <property type="nucleotide sequence ID" value="NZ_LQPE01000035.1"/>
</dbReference>
<dbReference type="Gene3D" id="3.40.50.10910">
    <property type="entry name" value="Amidohydrolase"/>
    <property type="match status" value="1"/>
</dbReference>
<dbReference type="Pfam" id="PF01979">
    <property type="entry name" value="Amidohydro_1"/>
    <property type="match status" value="1"/>
</dbReference>
<evidence type="ECO:0000259" key="1">
    <source>
        <dbReference type="Pfam" id="PF01979"/>
    </source>
</evidence>
<dbReference type="GO" id="GO:0016810">
    <property type="term" value="F:hydrolase activity, acting on carbon-nitrogen (but not peptide) bonds"/>
    <property type="evidence" value="ECO:0007669"/>
    <property type="project" value="InterPro"/>
</dbReference>
<dbReference type="InterPro" id="IPR032466">
    <property type="entry name" value="Metal_Hydrolase"/>
</dbReference>
<feature type="domain" description="Amidohydrolase-related" evidence="1">
    <location>
        <begin position="49"/>
        <end position="361"/>
    </location>
</feature>
<protein>
    <recommendedName>
        <fullName evidence="1">Amidohydrolase-related domain-containing protein</fullName>
    </recommendedName>
</protein>
<gene>
    <name evidence="2" type="ORF">AWC14_01310</name>
</gene>
<dbReference type="SUPFAM" id="SSF51338">
    <property type="entry name" value="Composite domain of metallo-dependent hydrolases"/>
    <property type="match status" value="1"/>
</dbReference>
<dbReference type="PANTHER" id="PTHR43135:SF3">
    <property type="entry name" value="ALPHA-D-RIBOSE 1-METHYLPHOSPHONATE 5-TRIPHOSPHATE DIPHOSPHATASE"/>
    <property type="match status" value="1"/>
</dbReference>
<dbReference type="EMBL" id="LQPE01000035">
    <property type="protein sequence ID" value="ORW08172.1"/>
    <property type="molecule type" value="Genomic_DNA"/>
</dbReference>
<dbReference type="AlphaFoldDB" id="A0A1X1YAM7"/>
<comment type="caution">
    <text evidence="2">The sequence shown here is derived from an EMBL/GenBank/DDBJ whole genome shotgun (WGS) entry which is preliminary data.</text>
</comment>
<reference evidence="2 3" key="1">
    <citation type="submission" date="2016-01" db="EMBL/GenBank/DDBJ databases">
        <title>The new phylogeny of the genus Mycobacterium.</title>
        <authorList>
            <person name="Tarcisio F."/>
            <person name="Conor M."/>
            <person name="Antonella G."/>
            <person name="Elisabetta G."/>
            <person name="Giulia F.S."/>
            <person name="Sara T."/>
            <person name="Anna F."/>
            <person name="Clotilde B."/>
            <person name="Roberto B."/>
            <person name="Veronica D.S."/>
            <person name="Fabio R."/>
            <person name="Monica P."/>
            <person name="Olivier J."/>
            <person name="Enrico T."/>
            <person name="Nicola S."/>
        </authorList>
    </citation>
    <scope>NUCLEOTIDE SEQUENCE [LARGE SCALE GENOMIC DNA]</scope>
    <source>
        <strain evidence="2 3">DSM 45166</strain>
    </source>
</reference>
<proteinExistence type="predicted"/>
<dbReference type="InterPro" id="IPR006680">
    <property type="entry name" value="Amidohydro-rel"/>
</dbReference>
<sequence>MAENTTAITNVRVLTDGRLSAPQTVLIRGGLIVESGSPTHAVDARGSSLLPGLIDAHLHLFQGLADLEALTDWGVTTGLDMGLWPATKVDQLRRVKGVTDIRSATIPAVGSRNLAARQPGFPREGIISEPEHARAFVQQRIEEGADYIKIIAEATAPAGVDLESARAIVDAAHDNGKPVVAHAVTVGAYRVALDAGVDIITHAPLDEQLDDHTIARMAQNNVATVPTLTMMQHLAGGARYRSQFNSGWSYHNAHTTVTALHDAHVTILVGTDAHHTTEDTATLKPGQSIHHEMELLSRAGLSTADVLRGATHLSAQVFNLADRGEVTAGKRADLLLVDGDPLEDIGATRNITGVWIAGQKVR</sequence>
<dbReference type="PANTHER" id="PTHR43135">
    <property type="entry name" value="ALPHA-D-RIBOSE 1-METHYLPHOSPHONATE 5-TRIPHOSPHATE DIPHOSPHATASE"/>
    <property type="match status" value="1"/>
</dbReference>